<dbReference type="CDD" id="cd04301">
    <property type="entry name" value="NAT_SF"/>
    <property type="match status" value="1"/>
</dbReference>
<dbReference type="EMBL" id="BAAAGX010000017">
    <property type="protein sequence ID" value="GAA0255961.1"/>
    <property type="molecule type" value="Genomic_DNA"/>
</dbReference>
<name>A0ABN0UNA7_9ACTN</name>
<evidence type="ECO:0000259" key="1">
    <source>
        <dbReference type="PROSITE" id="PS51186"/>
    </source>
</evidence>
<accession>A0ABN0UNA7</accession>
<evidence type="ECO:0000313" key="3">
    <source>
        <dbReference type="Proteomes" id="UP001500967"/>
    </source>
</evidence>
<dbReference type="PROSITE" id="PS51186">
    <property type="entry name" value="GNAT"/>
    <property type="match status" value="1"/>
</dbReference>
<reference evidence="2 3" key="1">
    <citation type="journal article" date="2019" name="Int. J. Syst. Evol. Microbiol.">
        <title>The Global Catalogue of Microorganisms (GCM) 10K type strain sequencing project: providing services to taxonomists for standard genome sequencing and annotation.</title>
        <authorList>
            <consortium name="The Broad Institute Genomics Platform"/>
            <consortium name="The Broad Institute Genome Sequencing Center for Infectious Disease"/>
            <person name="Wu L."/>
            <person name="Ma J."/>
        </authorList>
    </citation>
    <scope>NUCLEOTIDE SEQUENCE [LARGE SCALE GENOMIC DNA]</scope>
    <source>
        <strain evidence="2 3">JCM 10425</strain>
    </source>
</reference>
<dbReference type="Proteomes" id="UP001500967">
    <property type="component" value="Unassembled WGS sequence"/>
</dbReference>
<feature type="domain" description="N-acetyltransferase" evidence="1">
    <location>
        <begin position="151"/>
        <end position="290"/>
    </location>
</feature>
<dbReference type="InterPro" id="IPR000182">
    <property type="entry name" value="GNAT_dom"/>
</dbReference>
<protein>
    <submittedName>
        <fullName evidence="2">GNAT family N-acetyltransferase</fullName>
    </submittedName>
</protein>
<organism evidence="2 3">
    <name type="scientific">Cryptosporangium japonicum</name>
    <dbReference type="NCBI Taxonomy" id="80872"/>
    <lineage>
        <taxon>Bacteria</taxon>
        <taxon>Bacillati</taxon>
        <taxon>Actinomycetota</taxon>
        <taxon>Actinomycetes</taxon>
        <taxon>Cryptosporangiales</taxon>
        <taxon>Cryptosporangiaceae</taxon>
        <taxon>Cryptosporangium</taxon>
    </lineage>
</organism>
<comment type="caution">
    <text evidence="2">The sequence shown here is derived from an EMBL/GenBank/DDBJ whole genome shotgun (WGS) entry which is preliminary data.</text>
</comment>
<proteinExistence type="predicted"/>
<dbReference type="InterPro" id="IPR016181">
    <property type="entry name" value="Acyl_CoA_acyltransferase"/>
</dbReference>
<evidence type="ECO:0000313" key="2">
    <source>
        <dbReference type="EMBL" id="GAA0255961.1"/>
    </source>
</evidence>
<dbReference type="RefSeq" id="WP_344650990.1">
    <property type="nucleotide sequence ID" value="NZ_BAAAGX010000017.1"/>
</dbReference>
<sequence length="290" mass="31174">MRCELLRGAIGLSAFTPAAASWLARDPVRHNHLATVVSQRADGVLPTEPDALWALIGAAPGTPPTWVAAWTPPHLLLVPELDDEAASALVDALLEAGETLPGVTGMAPGPSAVARAWTSRTTASAHRGMATKLLVLDGLRPPSDVPGRLIRADWTYRPWLIRAVLGFEADAHSDEPEPFTEREAARRVDYFLSGGRAWLWEVRGEPVTMVCFAPPAAASYRINAVYTPPEHRRRGYAAAATAELSQHLLDIGAATVLLFTDAANPTSNGVYERIGYRAVADGETWTFTPS</sequence>
<gene>
    <name evidence="2" type="ORF">GCM10009539_46470</name>
</gene>
<dbReference type="Pfam" id="PF00583">
    <property type="entry name" value="Acetyltransf_1"/>
    <property type="match status" value="1"/>
</dbReference>
<dbReference type="SUPFAM" id="SSF55729">
    <property type="entry name" value="Acyl-CoA N-acyltransferases (Nat)"/>
    <property type="match status" value="1"/>
</dbReference>
<keyword evidence="3" id="KW-1185">Reference proteome</keyword>
<dbReference type="Gene3D" id="3.40.630.30">
    <property type="match status" value="1"/>
</dbReference>